<dbReference type="EMBL" id="BAABME010017054">
    <property type="protein sequence ID" value="GAA0148584.1"/>
    <property type="molecule type" value="Genomic_DNA"/>
</dbReference>
<protein>
    <submittedName>
        <fullName evidence="1">Uncharacterized protein</fullName>
    </submittedName>
</protein>
<organism evidence="1 2">
    <name type="scientific">Lithospermum erythrorhizon</name>
    <name type="common">Purple gromwell</name>
    <name type="synonym">Lithospermum officinale var. erythrorhizon</name>
    <dbReference type="NCBI Taxonomy" id="34254"/>
    <lineage>
        <taxon>Eukaryota</taxon>
        <taxon>Viridiplantae</taxon>
        <taxon>Streptophyta</taxon>
        <taxon>Embryophyta</taxon>
        <taxon>Tracheophyta</taxon>
        <taxon>Spermatophyta</taxon>
        <taxon>Magnoliopsida</taxon>
        <taxon>eudicotyledons</taxon>
        <taxon>Gunneridae</taxon>
        <taxon>Pentapetalae</taxon>
        <taxon>asterids</taxon>
        <taxon>lamiids</taxon>
        <taxon>Boraginales</taxon>
        <taxon>Boraginaceae</taxon>
        <taxon>Boraginoideae</taxon>
        <taxon>Lithospermeae</taxon>
        <taxon>Lithospermum</taxon>
    </lineage>
</organism>
<dbReference type="AlphaFoldDB" id="A0AAV3PAE3"/>
<sequence>MSSNIFANASVKACHDISGFVAMSPCMHQPDFDHPLQVHECWPGKIGGGGGYGRWVKLVGLLRCRRNGWFAFLCLKEQILKGKNFVGKGGTILTFGHGPVIRVNVVEGGSETTTVDLTT</sequence>
<gene>
    <name evidence="1" type="ORF">LIER_36755</name>
</gene>
<reference evidence="1 2" key="1">
    <citation type="submission" date="2024-01" db="EMBL/GenBank/DDBJ databases">
        <title>The complete chloroplast genome sequence of Lithospermum erythrorhizon: insights into the phylogenetic relationship among Boraginaceae species and the maternal lineages of purple gromwells.</title>
        <authorList>
            <person name="Okada T."/>
            <person name="Watanabe K."/>
        </authorList>
    </citation>
    <scope>NUCLEOTIDE SEQUENCE [LARGE SCALE GENOMIC DNA]</scope>
</reference>
<evidence type="ECO:0000313" key="1">
    <source>
        <dbReference type="EMBL" id="GAA0148584.1"/>
    </source>
</evidence>
<accession>A0AAV3PAE3</accession>
<proteinExistence type="predicted"/>
<evidence type="ECO:0000313" key="2">
    <source>
        <dbReference type="Proteomes" id="UP001454036"/>
    </source>
</evidence>
<dbReference type="Proteomes" id="UP001454036">
    <property type="component" value="Unassembled WGS sequence"/>
</dbReference>
<name>A0AAV3PAE3_LITER</name>
<comment type="caution">
    <text evidence="1">The sequence shown here is derived from an EMBL/GenBank/DDBJ whole genome shotgun (WGS) entry which is preliminary data.</text>
</comment>
<keyword evidence="2" id="KW-1185">Reference proteome</keyword>